<organism evidence="9 10">
    <name type="scientific">Coemansia reversa (strain ATCC 12441 / NRRL 1564)</name>
    <dbReference type="NCBI Taxonomy" id="763665"/>
    <lineage>
        <taxon>Eukaryota</taxon>
        <taxon>Fungi</taxon>
        <taxon>Fungi incertae sedis</taxon>
        <taxon>Zoopagomycota</taxon>
        <taxon>Kickxellomycotina</taxon>
        <taxon>Kickxellomycetes</taxon>
        <taxon>Kickxellales</taxon>
        <taxon>Kickxellaceae</taxon>
        <taxon>Coemansia</taxon>
    </lineage>
</organism>
<comment type="similarity">
    <text evidence="2">Belongs to the SLX4 family.</text>
</comment>
<dbReference type="InterPro" id="IPR018574">
    <property type="entry name" value="Structure-sp_endonuc_su_Slx4"/>
</dbReference>
<evidence type="ECO:0000256" key="3">
    <source>
        <dbReference type="ARBA" id="ARBA00022763"/>
    </source>
</evidence>
<keyword evidence="4" id="KW-0233">DNA recombination</keyword>
<name>A0A2G5BGP6_COERN</name>
<dbReference type="Proteomes" id="UP000242474">
    <property type="component" value="Unassembled WGS sequence"/>
</dbReference>
<evidence type="ECO:0000256" key="5">
    <source>
        <dbReference type="ARBA" id="ARBA00023204"/>
    </source>
</evidence>
<sequence length="715" mass="79752">MLMGLSERAAPGYAQQSYAISFLRTDSAPSSFKIFTPMRRAINDKHNSLNASVFCALCSIDITALGSLERNAHVEECLDTGRVASPRKELMSEAELTTATLDRLNDCPVCGAVWPLTDSSRIKHVKGCAAEHGLSAKELVTLIELFRESLDSSSRASAADAETSCGRPSALAESQSSDSSCSCSSSRKALDLRPQRAKDSSTTNITIDNGQTKPIDSWFGHRRSKTSVQSKGNDEKLLINNNAHNGPSVHSKKSRSSISFDIAEDNDFQTTKIRIPLRQTVLSTRRVGKKRQEALDEMDDDLNEAKALSLSLRHGSELELSKQRRVNSKRKDARSKATELLSRSDILASKEAQSYIRQRAVAFRYMDEKRETATRCVEKFDSDASIGPASVLPTDSELWRMASQDKMPERRYCSIFEGYHMCHQRHVNEDACVEDLVEHVIKSLALGCHDNGSETHTLEPVTEESLRNGYACVLQAAHRGLSRQLAALKCEKWVGAQNTANQEKANVNISGCVVLSSSVSSSSSFSRKSNQPDISCSVVANQSENPVPYVAPRTDSRSDSSPDPNLLPAQYRDYRLHTDIMKPDYEKMSIDTLKQAAADYGLRVNTPKRLLIHQLKVIWERLHQVSENAGPVNSNSYAQGRQELPTKEIDEIEVLFAQLRKYIRGERDLYEQILCYQVLEFELVYQRVSGAVPCHKKMLRKFFDSEGIVYSSYAE</sequence>
<evidence type="ECO:0000256" key="6">
    <source>
        <dbReference type="ARBA" id="ARBA00023242"/>
    </source>
</evidence>
<evidence type="ECO:0000256" key="4">
    <source>
        <dbReference type="ARBA" id="ARBA00023172"/>
    </source>
</evidence>
<feature type="compositionally biased region" description="Polar residues" evidence="8">
    <location>
        <begin position="200"/>
        <end position="214"/>
    </location>
</feature>
<keyword evidence="6" id="KW-0539">Nucleus</keyword>
<dbReference type="GO" id="GO:0006281">
    <property type="term" value="P:DNA repair"/>
    <property type="evidence" value="ECO:0007669"/>
    <property type="project" value="UniProtKB-KW"/>
</dbReference>
<dbReference type="GO" id="GO:0033557">
    <property type="term" value="C:Slx1-Slx4 complex"/>
    <property type="evidence" value="ECO:0007669"/>
    <property type="project" value="InterPro"/>
</dbReference>
<keyword evidence="10" id="KW-1185">Reference proteome</keyword>
<evidence type="ECO:0000313" key="10">
    <source>
        <dbReference type="Proteomes" id="UP000242474"/>
    </source>
</evidence>
<evidence type="ECO:0000256" key="2">
    <source>
        <dbReference type="ARBA" id="ARBA00006661"/>
    </source>
</evidence>
<evidence type="ECO:0000256" key="1">
    <source>
        <dbReference type="ARBA" id="ARBA00004123"/>
    </source>
</evidence>
<gene>
    <name evidence="9" type="ORF">COEREDRAFT_96315</name>
</gene>
<dbReference type="OrthoDB" id="5576441at2759"/>
<feature type="compositionally biased region" description="Low complexity" evidence="8">
    <location>
        <begin position="174"/>
        <end position="186"/>
    </location>
</feature>
<evidence type="ECO:0000256" key="8">
    <source>
        <dbReference type="SAM" id="MobiDB-lite"/>
    </source>
</evidence>
<dbReference type="EMBL" id="KZ303491">
    <property type="protein sequence ID" value="PIA18173.1"/>
    <property type="molecule type" value="Genomic_DNA"/>
</dbReference>
<evidence type="ECO:0000256" key="7">
    <source>
        <dbReference type="ARBA" id="ARBA00029496"/>
    </source>
</evidence>
<feature type="region of interest" description="Disordered" evidence="8">
    <location>
        <begin position="545"/>
        <end position="568"/>
    </location>
</feature>
<comment type="subcellular location">
    <subcellularLocation>
        <location evidence="1">Nucleus</location>
    </subcellularLocation>
</comment>
<proteinExistence type="inferred from homology"/>
<dbReference type="GO" id="GO:0006260">
    <property type="term" value="P:DNA replication"/>
    <property type="evidence" value="ECO:0007669"/>
    <property type="project" value="InterPro"/>
</dbReference>
<protein>
    <recommendedName>
        <fullName evidence="7">Structure-specific endonuclease subunit SLX4</fullName>
    </recommendedName>
</protein>
<dbReference type="GO" id="GO:0000712">
    <property type="term" value="P:resolution of meiotic recombination intermediates"/>
    <property type="evidence" value="ECO:0007669"/>
    <property type="project" value="TreeGrafter"/>
</dbReference>
<accession>A0A2G5BGP6</accession>
<dbReference type="PANTHER" id="PTHR21541">
    <property type="entry name" value="BTB POZ DOMAIN CONTAINING 12"/>
    <property type="match status" value="1"/>
</dbReference>
<dbReference type="AlphaFoldDB" id="A0A2G5BGP6"/>
<keyword evidence="3" id="KW-0227">DNA damage</keyword>
<feature type="compositionally biased region" description="Basic and acidic residues" evidence="8">
    <location>
        <begin position="188"/>
        <end position="199"/>
    </location>
</feature>
<keyword evidence="5" id="KW-0234">DNA repair</keyword>
<evidence type="ECO:0000313" key="9">
    <source>
        <dbReference type="EMBL" id="PIA18173.1"/>
    </source>
</evidence>
<dbReference type="PANTHER" id="PTHR21541:SF3">
    <property type="entry name" value="STRUCTURE-SPECIFIC ENDONUCLEASE SUBUNIT SLX4"/>
    <property type="match status" value="1"/>
</dbReference>
<feature type="region of interest" description="Disordered" evidence="8">
    <location>
        <begin position="157"/>
        <end position="233"/>
    </location>
</feature>
<dbReference type="STRING" id="763665.A0A2G5BGP6"/>
<dbReference type="Pfam" id="PF09494">
    <property type="entry name" value="Slx4"/>
    <property type="match status" value="1"/>
</dbReference>
<reference evidence="9 10" key="1">
    <citation type="journal article" date="2015" name="Genome Biol. Evol.">
        <title>Phylogenomic analyses indicate that early fungi evolved digesting cell walls of algal ancestors of land plants.</title>
        <authorList>
            <person name="Chang Y."/>
            <person name="Wang S."/>
            <person name="Sekimoto S."/>
            <person name="Aerts A.L."/>
            <person name="Choi C."/>
            <person name="Clum A."/>
            <person name="LaButti K.M."/>
            <person name="Lindquist E.A."/>
            <person name="Yee Ngan C."/>
            <person name="Ohm R.A."/>
            <person name="Salamov A.A."/>
            <person name="Grigoriev I.V."/>
            <person name="Spatafora J.W."/>
            <person name="Berbee M.L."/>
        </authorList>
    </citation>
    <scope>NUCLEOTIDE SEQUENCE [LARGE SCALE GENOMIC DNA]</scope>
    <source>
        <strain evidence="9 10">NRRL 1564</strain>
    </source>
</reference>